<protein>
    <submittedName>
        <fullName evidence="1">Uncharacterized protein</fullName>
    </submittedName>
</protein>
<dbReference type="KEGG" id="tet:TTHERM_001306873"/>
<dbReference type="EMBL" id="GG662416">
    <property type="protein sequence ID" value="EWS71634.1"/>
    <property type="molecule type" value="Genomic_DNA"/>
</dbReference>
<accession>W7XFP6</accession>
<organism evidence="1 2">
    <name type="scientific">Tetrahymena thermophila (strain SB210)</name>
    <dbReference type="NCBI Taxonomy" id="312017"/>
    <lineage>
        <taxon>Eukaryota</taxon>
        <taxon>Sar</taxon>
        <taxon>Alveolata</taxon>
        <taxon>Ciliophora</taxon>
        <taxon>Intramacronucleata</taxon>
        <taxon>Oligohymenophorea</taxon>
        <taxon>Hymenostomatida</taxon>
        <taxon>Tetrahymenina</taxon>
        <taxon>Tetrahymenidae</taxon>
        <taxon>Tetrahymena</taxon>
    </lineage>
</organism>
<evidence type="ECO:0000313" key="1">
    <source>
        <dbReference type="EMBL" id="EWS71634.1"/>
    </source>
</evidence>
<sequence>MEEEEKKGLSNNYKKNITRMFIKFLSSFDNTSYELVKEEFQVKIPDLKKIIKKYNLTEQFNNFIIRFPRLFFSSDIRDKEDKLSTYFDKINHIYENIFLPKKKKCKNQTITQKSQDCNNQFMSYYGSDN</sequence>
<dbReference type="RefSeq" id="XP_012655836.1">
    <property type="nucleotide sequence ID" value="XM_012800382.1"/>
</dbReference>
<dbReference type="InParanoid" id="W7XFP6"/>
<evidence type="ECO:0000313" key="2">
    <source>
        <dbReference type="Proteomes" id="UP000009168"/>
    </source>
</evidence>
<dbReference type="AlphaFoldDB" id="W7XFP6"/>
<keyword evidence="2" id="KW-1185">Reference proteome</keyword>
<dbReference type="GeneID" id="24442134"/>
<dbReference type="Proteomes" id="UP000009168">
    <property type="component" value="Unassembled WGS sequence"/>
</dbReference>
<proteinExistence type="predicted"/>
<reference evidence="2" key="1">
    <citation type="journal article" date="2006" name="PLoS Biol.">
        <title>Macronuclear genome sequence of the ciliate Tetrahymena thermophila, a model eukaryote.</title>
        <authorList>
            <person name="Eisen J.A."/>
            <person name="Coyne R.S."/>
            <person name="Wu M."/>
            <person name="Wu D."/>
            <person name="Thiagarajan M."/>
            <person name="Wortman J.R."/>
            <person name="Badger J.H."/>
            <person name="Ren Q."/>
            <person name="Amedeo P."/>
            <person name="Jones K.M."/>
            <person name="Tallon L.J."/>
            <person name="Delcher A.L."/>
            <person name="Salzberg S.L."/>
            <person name="Silva J.C."/>
            <person name="Haas B.J."/>
            <person name="Majoros W.H."/>
            <person name="Farzad M."/>
            <person name="Carlton J.M."/>
            <person name="Smith R.K. Jr."/>
            <person name="Garg J."/>
            <person name="Pearlman R.E."/>
            <person name="Karrer K.M."/>
            <person name="Sun L."/>
            <person name="Manning G."/>
            <person name="Elde N.C."/>
            <person name="Turkewitz A.P."/>
            <person name="Asai D.J."/>
            <person name="Wilkes D.E."/>
            <person name="Wang Y."/>
            <person name="Cai H."/>
            <person name="Collins K."/>
            <person name="Stewart B.A."/>
            <person name="Lee S.R."/>
            <person name="Wilamowska K."/>
            <person name="Weinberg Z."/>
            <person name="Ruzzo W.L."/>
            <person name="Wloga D."/>
            <person name="Gaertig J."/>
            <person name="Frankel J."/>
            <person name="Tsao C.-C."/>
            <person name="Gorovsky M.A."/>
            <person name="Keeling P.J."/>
            <person name="Waller R.F."/>
            <person name="Patron N.J."/>
            <person name="Cherry J.M."/>
            <person name="Stover N.A."/>
            <person name="Krieger C.J."/>
            <person name="del Toro C."/>
            <person name="Ryder H.F."/>
            <person name="Williamson S.C."/>
            <person name="Barbeau R.A."/>
            <person name="Hamilton E.P."/>
            <person name="Orias E."/>
        </authorList>
    </citation>
    <scope>NUCLEOTIDE SEQUENCE [LARGE SCALE GENOMIC DNA]</scope>
    <source>
        <strain evidence="2">SB210</strain>
    </source>
</reference>
<gene>
    <name evidence="1" type="ORF">TTHERM_001306873</name>
</gene>
<name>W7XFP6_TETTS</name>